<organism evidence="4 5">
    <name type="scientific">Clostridium tanneri</name>
    <dbReference type="NCBI Taxonomy" id="3037988"/>
    <lineage>
        <taxon>Bacteria</taxon>
        <taxon>Bacillati</taxon>
        <taxon>Bacillota</taxon>
        <taxon>Clostridia</taxon>
        <taxon>Eubacteriales</taxon>
        <taxon>Clostridiaceae</taxon>
        <taxon>Clostridium</taxon>
    </lineage>
</organism>
<feature type="domain" description="Prolow-density lipoprotein receptor-related protein 1-like beta-propeller" evidence="3">
    <location>
        <begin position="235"/>
        <end position="512"/>
    </location>
</feature>
<evidence type="ECO:0000313" key="5">
    <source>
        <dbReference type="Proteomes" id="UP001281656"/>
    </source>
</evidence>
<dbReference type="EMBL" id="JARUJP010000001">
    <property type="protein sequence ID" value="MDW8799669.1"/>
    <property type="molecule type" value="Genomic_DNA"/>
</dbReference>
<dbReference type="SUPFAM" id="SSF63825">
    <property type="entry name" value="YWTD domain"/>
    <property type="match status" value="1"/>
</dbReference>
<feature type="domain" description="Bacterial Ig-like" evidence="2">
    <location>
        <begin position="552"/>
        <end position="597"/>
    </location>
</feature>
<evidence type="ECO:0000313" key="4">
    <source>
        <dbReference type="EMBL" id="MDW8799669.1"/>
    </source>
</evidence>
<dbReference type="InterPro" id="IPR011081">
    <property type="entry name" value="Big_4"/>
</dbReference>
<evidence type="ECO:0000259" key="3">
    <source>
        <dbReference type="Pfam" id="PF16472"/>
    </source>
</evidence>
<dbReference type="Pfam" id="PF07532">
    <property type="entry name" value="Big_4"/>
    <property type="match status" value="1"/>
</dbReference>
<evidence type="ECO:0000256" key="1">
    <source>
        <dbReference type="SAM" id="SignalP"/>
    </source>
</evidence>
<gene>
    <name evidence="4" type="ORF">P8V03_00700</name>
</gene>
<dbReference type="Pfam" id="PF16472">
    <property type="entry name" value="DUF5050"/>
    <property type="match status" value="1"/>
</dbReference>
<accession>A0ABU4JNG5</accession>
<dbReference type="InterPro" id="IPR032485">
    <property type="entry name" value="LRP1-like_beta_prop"/>
</dbReference>
<dbReference type="PANTHER" id="PTHR32256:SF17">
    <property type="entry name" value="EGF-LIKE DOMAIN-CONTAINING PROTEIN"/>
    <property type="match status" value="1"/>
</dbReference>
<keyword evidence="1" id="KW-0732">Signal</keyword>
<evidence type="ECO:0000259" key="2">
    <source>
        <dbReference type="Pfam" id="PF07532"/>
    </source>
</evidence>
<dbReference type="Proteomes" id="UP001281656">
    <property type="component" value="Unassembled WGS sequence"/>
</dbReference>
<feature type="signal peptide" evidence="1">
    <location>
        <begin position="1"/>
        <end position="23"/>
    </location>
</feature>
<keyword evidence="5" id="KW-1185">Reference proteome</keyword>
<reference evidence="4 5" key="1">
    <citation type="submission" date="2023-04" db="EMBL/GenBank/DDBJ databases">
        <title>Clostridium tannerae sp. nov., isolated from the fecal material of an alpaca.</title>
        <authorList>
            <person name="Miller S."/>
            <person name="Hendry M."/>
            <person name="King J."/>
            <person name="Sankaranarayanan K."/>
            <person name="Lawson P.A."/>
        </authorList>
    </citation>
    <scope>NUCLEOTIDE SEQUENCE [LARGE SCALE GENOMIC DNA]</scope>
    <source>
        <strain evidence="4 5">A1-XYC3</strain>
    </source>
</reference>
<name>A0ABU4JNG5_9CLOT</name>
<feature type="chain" id="PRO_5045764648" evidence="1">
    <location>
        <begin position="24"/>
        <end position="1621"/>
    </location>
</feature>
<dbReference type="InterPro" id="IPR053369">
    <property type="entry name" value="SrfA-induced_signal"/>
</dbReference>
<comment type="caution">
    <text evidence="4">The sequence shown here is derived from an EMBL/GenBank/DDBJ whole genome shotgun (WGS) entry which is preliminary data.</text>
</comment>
<sequence length="1621" mass="170775">MKRTKVLVMIATIVLGIGSAAQAKLPADSIMIGSNVYNIGYLNNPANLLNINDQLMNNLGSIYFIDSSGKAKDIFTEAVVEDNQIAAKVGNTLTYYTSAGTKKKIVTNSNGEYTDPADTNTNMFAIVNVNYKTITTGFSMYSVKATQVEGISNAAYFKVGDSAITPLTDIATYIGGYSSGSGILFSLYASDGITELANGYANLNQGSSTSGNVNVSIILTQTSAQNPADNSTHGNTALNLTNNGFAAIDKNNSWIYYKNTADSNKLYRKSVTGVDDYVISDDSVNYVNTVGDWVYYSSYKDGGNIYKVRTDGTQRQKICDDMASYINVVGDKIYYINNSDRGRIYIIDSQGRRQFISDSAKQLAVGDSFLFYINASDGNKLYSYNLLNNGMKTKLSDISAEFISVSGDYLIYYSGKDGKLYRSTGSYTNHPTPLSVITNIPQKGSANMKSVADKTTAILGVSDNNIYYISYVDGRKIYKLDSTGNGYKVVDDSADFINIVGDSLYYMKSGKVSVIPKDSDGSTKGTAVTKPKLTEKVVSIDPLPTFSTDDITNFNFPDRVSAIMSDGTIRQLVVNWNKTVPKPQKGVYNFTGSILGYGTKVTLSVALDSGTINAGNIIVVNEVGSKDTVTVKGANTKLKPGDIVSVYTNMSDTKPAKTAVVDNNGNAVISGLNLDPNGTTIYVTVTATGKAEGSKIAVSCPAEAPTGFQIDAQNQKITGLKPGKAYKVYINDQSTDGSIPALPSDYITASANGDGEIIVSNMQSKITGNKDLKQMLRVVLAGNVDSMPSTPIEISKAKVPDYVSIDLNLGRIVGSTAGMQYRYNTDDWKDCQGGSTPISMTMSLQVQVKVKASGPVMESDVETFGLFPMPVVTGLENGKIYSTGVDADGKSTFPEVSWNTGKVGSITYSAKLTRKDGTLISDNETPSTILSHLKASGNGDYILTVTATKTDTNMNPSTATNSKVINFTINSAKPSVVDIDMIEKPGTKKAKPTDPDTYHQATPTWTNLAGTYSTATITMTHTASGTPGSVTYTPVPTPATVAFVPGNTITQNGEYKLVVTTTSRENGAVTTTEKTFRVDSIDTAVSPTVTGVTNGGAYNGAVTPKVVDDPNCTTKATIMLNGYTTDYPIDPTTHEGRKVTVNGSYVLILNTTNNINGSTKETKIVFTMNDISSISADVSSITPTNNPSGDDYVKVNDTIPYGSVIKVYSSTGNLIGSATNNSVAGPVTVTITGGFPNSDTSIYVTRTDSGKQESNKTKFPIALVPSIKSVSPTTLTETAANDGTVSGTISGASTDTIVVEIQNGTIDNSIAKADVTQTNLPAGLGYDVKKLDDTHLGIIISGKASDHANADDINYVTFTIDKSKVAGATENLTTVNIKIDFNDPVELKVSPTALTEAAVNDGTVTGNIIVTVNNGTLTDPSASDSVTDSTGYVTAANLPAGLHYNVTKVDSTHLQIAISGKAAANATADSVNNVAFTIKAGKIVGAAGDLATGNISVNFKDKSTLTYSSNGFSEAAANNGTIGAPITITLTGDAFAGNVGDDFVSKGLVTVSNVPGGLSAKITKTSASVLTVTLQGNATLNASANNVSNLIINFADGAFANEPAAQITNSKKSDLTVTFTD</sequence>
<proteinExistence type="predicted"/>
<dbReference type="RefSeq" id="WP_318796363.1">
    <property type="nucleotide sequence ID" value="NZ_JARUJP010000001.1"/>
</dbReference>
<protein>
    <submittedName>
        <fullName evidence="4">DUF5050 domain-containing protein</fullName>
    </submittedName>
</protein>
<dbReference type="PANTHER" id="PTHR32256">
    <property type="match status" value="1"/>
</dbReference>